<keyword evidence="2" id="KW-0732">Signal</keyword>
<organism evidence="4 5">
    <name type="scientific">Sphingomonas populi</name>
    <dbReference type="NCBI Taxonomy" id="2484750"/>
    <lineage>
        <taxon>Bacteria</taxon>
        <taxon>Pseudomonadati</taxon>
        <taxon>Pseudomonadota</taxon>
        <taxon>Alphaproteobacteria</taxon>
        <taxon>Sphingomonadales</taxon>
        <taxon>Sphingomonadaceae</taxon>
        <taxon>Sphingomonas</taxon>
    </lineage>
</organism>
<name>A0A4Q6Y6N6_9SPHN</name>
<reference evidence="4 5" key="1">
    <citation type="submission" date="2019-02" db="EMBL/GenBank/DDBJ databases">
        <authorList>
            <person name="Li Y."/>
        </authorList>
    </citation>
    <scope>NUCLEOTIDE SEQUENCE [LARGE SCALE GENOMIC DNA]</scope>
    <source>
        <strain evidence="4 5">3-7</strain>
    </source>
</reference>
<dbReference type="OrthoDB" id="9799347at2"/>
<dbReference type="InterPro" id="IPR000866">
    <property type="entry name" value="AhpC/TSA"/>
</dbReference>
<evidence type="ECO:0000256" key="1">
    <source>
        <dbReference type="ARBA" id="ARBA00023284"/>
    </source>
</evidence>
<dbReference type="Proteomes" id="UP000292085">
    <property type="component" value="Unassembled WGS sequence"/>
</dbReference>
<comment type="caution">
    <text evidence="4">The sequence shown here is derived from an EMBL/GenBank/DDBJ whole genome shotgun (WGS) entry which is preliminary data.</text>
</comment>
<evidence type="ECO:0000313" key="4">
    <source>
        <dbReference type="EMBL" id="RZF64876.1"/>
    </source>
</evidence>
<dbReference type="InterPro" id="IPR013766">
    <property type="entry name" value="Thioredoxin_domain"/>
</dbReference>
<feature type="chain" id="PRO_5020197344" evidence="2">
    <location>
        <begin position="26"/>
        <end position="176"/>
    </location>
</feature>
<keyword evidence="1" id="KW-0676">Redox-active center</keyword>
<sequence>MAGTSRVLKHLALVLVALASIGAKAPEVGVQAPPFELTLVDGTKVSSADLRGQVIVLNFWATWCVPCKQELPTLDAYYAATSKYGLRVFAVTTEDSVPLSQMKRLFAALHISPVRKIRGPYDVMRGVPTNYVIDRAGRLRYAQAGAFDLDALNTVLIPLLKEPAPTQPAPARQPES</sequence>
<evidence type="ECO:0000256" key="2">
    <source>
        <dbReference type="SAM" id="SignalP"/>
    </source>
</evidence>
<dbReference type="Gene3D" id="3.40.30.10">
    <property type="entry name" value="Glutaredoxin"/>
    <property type="match status" value="1"/>
</dbReference>
<dbReference type="GO" id="GO:0015036">
    <property type="term" value="F:disulfide oxidoreductase activity"/>
    <property type="evidence" value="ECO:0007669"/>
    <property type="project" value="UniProtKB-ARBA"/>
</dbReference>
<dbReference type="Pfam" id="PF00578">
    <property type="entry name" value="AhpC-TSA"/>
    <property type="match status" value="1"/>
</dbReference>
<evidence type="ECO:0000259" key="3">
    <source>
        <dbReference type="PROSITE" id="PS51352"/>
    </source>
</evidence>
<feature type="domain" description="Thioredoxin" evidence="3">
    <location>
        <begin position="26"/>
        <end position="161"/>
    </location>
</feature>
<dbReference type="AlphaFoldDB" id="A0A4Q6Y6N6"/>
<dbReference type="InterPro" id="IPR017937">
    <property type="entry name" value="Thioredoxin_CS"/>
</dbReference>
<dbReference type="GO" id="GO:0016209">
    <property type="term" value="F:antioxidant activity"/>
    <property type="evidence" value="ECO:0007669"/>
    <property type="project" value="InterPro"/>
</dbReference>
<dbReference type="PROSITE" id="PS00194">
    <property type="entry name" value="THIOREDOXIN_1"/>
    <property type="match status" value="1"/>
</dbReference>
<dbReference type="PANTHER" id="PTHR42852:SF18">
    <property type="entry name" value="CHROMOSOME UNDETERMINED SCAFFOLD_47, WHOLE GENOME SHOTGUN SEQUENCE"/>
    <property type="match status" value="1"/>
</dbReference>
<gene>
    <name evidence="4" type="ORF">EWE75_08410</name>
</gene>
<dbReference type="SUPFAM" id="SSF52833">
    <property type="entry name" value="Thioredoxin-like"/>
    <property type="match status" value="1"/>
</dbReference>
<proteinExistence type="predicted"/>
<feature type="signal peptide" evidence="2">
    <location>
        <begin position="1"/>
        <end position="25"/>
    </location>
</feature>
<dbReference type="PANTHER" id="PTHR42852">
    <property type="entry name" value="THIOL:DISULFIDE INTERCHANGE PROTEIN DSBE"/>
    <property type="match status" value="1"/>
</dbReference>
<evidence type="ECO:0000313" key="5">
    <source>
        <dbReference type="Proteomes" id="UP000292085"/>
    </source>
</evidence>
<dbReference type="RefSeq" id="WP_130156402.1">
    <property type="nucleotide sequence ID" value="NZ_SGIS01000010.1"/>
</dbReference>
<dbReference type="InterPro" id="IPR036249">
    <property type="entry name" value="Thioredoxin-like_sf"/>
</dbReference>
<dbReference type="InterPro" id="IPR050553">
    <property type="entry name" value="Thioredoxin_ResA/DsbE_sf"/>
</dbReference>
<dbReference type="CDD" id="cd02966">
    <property type="entry name" value="TlpA_like_family"/>
    <property type="match status" value="1"/>
</dbReference>
<dbReference type="EMBL" id="SGIS01000010">
    <property type="protein sequence ID" value="RZF64876.1"/>
    <property type="molecule type" value="Genomic_DNA"/>
</dbReference>
<accession>A0A4Q6Y6N6</accession>
<protein>
    <submittedName>
        <fullName evidence="4">TlpA family protein disulfide reductase</fullName>
    </submittedName>
</protein>
<keyword evidence="5" id="KW-1185">Reference proteome</keyword>
<dbReference type="PROSITE" id="PS51352">
    <property type="entry name" value="THIOREDOXIN_2"/>
    <property type="match status" value="1"/>
</dbReference>